<comment type="caution">
    <text evidence="12">The sequence shown here is derived from an EMBL/GenBank/DDBJ whole genome shotgun (WGS) entry which is preliminary data.</text>
</comment>
<protein>
    <submittedName>
        <fullName evidence="12">ATP-binding cassette domain-containing protein</fullName>
    </submittedName>
</protein>
<evidence type="ECO:0000313" key="12">
    <source>
        <dbReference type="EMBL" id="MDV7693522.1"/>
    </source>
</evidence>
<evidence type="ECO:0000259" key="11">
    <source>
        <dbReference type="PROSITE" id="PS50929"/>
    </source>
</evidence>
<evidence type="ECO:0000256" key="8">
    <source>
        <dbReference type="ARBA" id="ARBA00023136"/>
    </source>
</evidence>
<evidence type="ECO:0000256" key="6">
    <source>
        <dbReference type="ARBA" id="ARBA00022840"/>
    </source>
</evidence>
<keyword evidence="4 9" id="KW-0812">Transmembrane</keyword>
<feature type="transmembrane region" description="Helical" evidence="9">
    <location>
        <begin position="57"/>
        <end position="78"/>
    </location>
</feature>
<feature type="transmembrane region" description="Helical" evidence="9">
    <location>
        <begin position="242"/>
        <end position="262"/>
    </location>
</feature>
<reference evidence="12" key="1">
    <citation type="submission" date="2019-10" db="EMBL/GenBank/DDBJ databases">
        <title>Malate fermentation in French cider.</title>
        <authorList>
            <person name="Cousin F.J."/>
            <person name="Medina Fernandez S."/>
            <person name="Misery B."/>
            <person name="Laplace J.-M."/>
            <person name="Cretenet M."/>
        </authorList>
    </citation>
    <scope>NUCLEOTIDE SEQUENCE</scope>
    <source>
        <strain evidence="12">UCMA15901</strain>
    </source>
</reference>
<dbReference type="GO" id="GO:0005524">
    <property type="term" value="F:ATP binding"/>
    <property type="evidence" value="ECO:0007669"/>
    <property type="project" value="UniProtKB-KW"/>
</dbReference>
<dbReference type="FunFam" id="3.40.50.300:FF:000854">
    <property type="entry name" value="Multidrug ABC transporter ATP-binding protein"/>
    <property type="match status" value="1"/>
</dbReference>
<evidence type="ECO:0000256" key="3">
    <source>
        <dbReference type="ARBA" id="ARBA00022475"/>
    </source>
</evidence>
<dbReference type="Gene3D" id="3.40.50.300">
    <property type="entry name" value="P-loop containing nucleotide triphosphate hydrolases"/>
    <property type="match status" value="1"/>
</dbReference>
<organism evidence="12 13">
    <name type="scientific">Pediococcus parvulus</name>
    <dbReference type="NCBI Taxonomy" id="54062"/>
    <lineage>
        <taxon>Bacteria</taxon>
        <taxon>Bacillati</taxon>
        <taxon>Bacillota</taxon>
        <taxon>Bacilli</taxon>
        <taxon>Lactobacillales</taxon>
        <taxon>Lactobacillaceae</taxon>
        <taxon>Pediococcus</taxon>
    </lineage>
</organism>
<feature type="transmembrane region" description="Helical" evidence="9">
    <location>
        <begin position="160"/>
        <end position="178"/>
    </location>
</feature>
<evidence type="ECO:0000256" key="9">
    <source>
        <dbReference type="SAM" id="Phobius"/>
    </source>
</evidence>
<evidence type="ECO:0000256" key="5">
    <source>
        <dbReference type="ARBA" id="ARBA00022741"/>
    </source>
</evidence>
<dbReference type="SMART" id="SM00382">
    <property type="entry name" value="AAA"/>
    <property type="match status" value="1"/>
</dbReference>
<dbReference type="SUPFAM" id="SSF52540">
    <property type="entry name" value="P-loop containing nucleoside triphosphate hydrolases"/>
    <property type="match status" value="1"/>
</dbReference>
<evidence type="ECO:0000256" key="1">
    <source>
        <dbReference type="ARBA" id="ARBA00004651"/>
    </source>
</evidence>
<dbReference type="SUPFAM" id="SSF90123">
    <property type="entry name" value="ABC transporter transmembrane region"/>
    <property type="match status" value="1"/>
</dbReference>
<dbReference type="GO" id="GO:0005886">
    <property type="term" value="C:plasma membrane"/>
    <property type="evidence" value="ECO:0007669"/>
    <property type="project" value="UniProtKB-SubCell"/>
</dbReference>
<dbReference type="InterPro" id="IPR003439">
    <property type="entry name" value="ABC_transporter-like_ATP-bd"/>
</dbReference>
<dbReference type="PANTHER" id="PTHR43394">
    <property type="entry name" value="ATP-DEPENDENT PERMEASE MDL1, MITOCHONDRIAL"/>
    <property type="match status" value="1"/>
</dbReference>
<comment type="subcellular location">
    <subcellularLocation>
        <location evidence="1">Cell membrane</location>
        <topology evidence="1">Multi-pass membrane protein</topology>
    </subcellularLocation>
</comment>
<dbReference type="RefSeq" id="WP_057784084.1">
    <property type="nucleotide sequence ID" value="NZ_BJWE01000016.1"/>
</dbReference>
<dbReference type="PROSITE" id="PS50929">
    <property type="entry name" value="ABC_TM1F"/>
    <property type="match status" value="1"/>
</dbReference>
<evidence type="ECO:0000259" key="10">
    <source>
        <dbReference type="PROSITE" id="PS50893"/>
    </source>
</evidence>
<feature type="domain" description="ABC transmembrane type-1" evidence="11">
    <location>
        <begin position="21"/>
        <end position="299"/>
    </location>
</feature>
<evidence type="ECO:0000313" key="13">
    <source>
        <dbReference type="Proteomes" id="UP001275867"/>
    </source>
</evidence>
<keyword evidence="7 9" id="KW-1133">Transmembrane helix</keyword>
<keyword evidence="5" id="KW-0547">Nucleotide-binding</keyword>
<sequence length="570" mass="62947">MKKSKLIQLLKGLSISKSQIIFASTLSVSSAAILLYMPLQAKQLIDNFENKFNLPNILALGATLIIQAILSAISYYLLTRLAERTVKQIREKVSSHLLNVKQEYLENNLSGDLASSVVTNTETISRLLSSLLPNVVSGLTSVIGALFFLCIMSWQLTLVVFGALVLLMIVISPISNVTNQTYEASQAKSNGLVGQLTNYFSEIKLLKSSNAQQETTGKIKQEVTALYLFGIRIAKINSIMDPLVTTVIMATILVIFGFGGYLVSVKTITIGTLISFLLFVFQIITPFANVGNVINDFQASNGAAKHLIDLLDLKEENYSGKINFSLKNSSINFQNVNFSYHAAKETLKDLDLTFKNNKLTALVGPSGGGKSTIISLLERFYEPTSGEILLNNCNIDKLNLKSWRAKIGYVPQQTSVIGQTLRESLLFGLNDHQISDAEIQNALRQAYLSDFIAKLPKGLDTPIEEHSANLSGGQVQRLMLARALLHRPELLILDEFTSALDSDSEKFIKQSINNLRSQIGIVIVAHRLSTIKDADQIYFIKDGTVAGLGTHEELIKHLPLYRKYVEEQQL</sequence>
<dbReference type="PANTHER" id="PTHR43394:SF1">
    <property type="entry name" value="ATP-BINDING CASSETTE SUB-FAMILY B MEMBER 10, MITOCHONDRIAL"/>
    <property type="match status" value="1"/>
</dbReference>
<evidence type="ECO:0000256" key="4">
    <source>
        <dbReference type="ARBA" id="ARBA00022692"/>
    </source>
</evidence>
<name>A0AAP5TDI7_9LACO</name>
<proteinExistence type="predicted"/>
<keyword evidence="6 12" id="KW-0067">ATP-binding</keyword>
<keyword evidence="2" id="KW-0813">Transport</keyword>
<dbReference type="GO" id="GO:0015421">
    <property type="term" value="F:ABC-type oligopeptide transporter activity"/>
    <property type="evidence" value="ECO:0007669"/>
    <property type="project" value="TreeGrafter"/>
</dbReference>
<dbReference type="CDD" id="cd18551">
    <property type="entry name" value="ABC_6TM_LmrA_like"/>
    <property type="match status" value="1"/>
</dbReference>
<dbReference type="EMBL" id="WERX01000003">
    <property type="protein sequence ID" value="MDV7693522.1"/>
    <property type="molecule type" value="Genomic_DNA"/>
</dbReference>
<evidence type="ECO:0000256" key="2">
    <source>
        <dbReference type="ARBA" id="ARBA00022448"/>
    </source>
</evidence>
<dbReference type="PROSITE" id="PS50893">
    <property type="entry name" value="ABC_TRANSPORTER_2"/>
    <property type="match status" value="1"/>
</dbReference>
<feature type="transmembrane region" description="Helical" evidence="9">
    <location>
        <begin position="20"/>
        <end position="37"/>
    </location>
</feature>
<dbReference type="Gene3D" id="1.20.1560.10">
    <property type="entry name" value="ABC transporter type 1, transmembrane domain"/>
    <property type="match status" value="1"/>
</dbReference>
<dbReference type="Proteomes" id="UP001275867">
    <property type="component" value="Unassembled WGS sequence"/>
</dbReference>
<accession>A0AAP5TDI7</accession>
<gene>
    <name evidence="12" type="ORF">GA842_01245</name>
</gene>
<dbReference type="Pfam" id="PF00005">
    <property type="entry name" value="ABC_tran"/>
    <property type="match status" value="1"/>
</dbReference>
<feature type="transmembrane region" description="Helical" evidence="9">
    <location>
        <begin position="268"/>
        <end position="288"/>
    </location>
</feature>
<dbReference type="Pfam" id="PF00664">
    <property type="entry name" value="ABC_membrane"/>
    <property type="match status" value="1"/>
</dbReference>
<feature type="domain" description="ABC transporter" evidence="10">
    <location>
        <begin position="331"/>
        <end position="567"/>
    </location>
</feature>
<dbReference type="InterPro" id="IPR039421">
    <property type="entry name" value="Type_1_exporter"/>
</dbReference>
<dbReference type="InterPro" id="IPR011527">
    <property type="entry name" value="ABC1_TM_dom"/>
</dbReference>
<dbReference type="InterPro" id="IPR027417">
    <property type="entry name" value="P-loop_NTPase"/>
</dbReference>
<dbReference type="AlphaFoldDB" id="A0AAP5TDI7"/>
<dbReference type="GO" id="GO:0016887">
    <property type="term" value="F:ATP hydrolysis activity"/>
    <property type="evidence" value="ECO:0007669"/>
    <property type="project" value="InterPro"/>
</dbReference>
<keyword evidence="8 9" id="KW-0472">Membrane</keyword>
<dbReference type="InterPro" id="IPR036640">
    <property type="entry name" value="ABC1_TM_sf"/>
</dbReference>
<keyword evidence="3" id="KW-1003">Cell membrane</keyword>
<dbReference type="InterPro" id="IPR003593">
    <property type="entry name" value="AAA+_ATPase"/>
</dbReference>
<evidence type="ECO:0000256" key="7">
    <source>
        <dbReference type="ARBA" id="ARBA00022989"/>
    </source>
</evidence>
<feature type="transmembrane region" description="Helical" evidence="9">
    <location>
        <begin position="131"/>
        <end position="154"/>
    </location>
</feature>